<gene>
    <name evidence="2" type="ORF">ACFODT_02665</name>
</gene>
<reference evidence="3" key="1">
    <citation type="journal article" date="2019" name="Int. J. Syst. Evol. Microbiol.">
        <title>The Global Catalogue of Microorganisms (GCM) 10K type strain sequencing project: providing services to taxonomists for standard genome sequencing and annotation.</title>
        <authorList>
            <consortium name="The Broad Institute Genomics Platform"/>
            <consortium name="The Broad Institute Genome Sequencing Center for Infectious Disease"/>
            <person name="Wu L."/>
            <person name="Ma J."/>
        </authorList>
    </citation>
    <scope>NUCLEOTIDE SEQUENCE [LARGE SCALE GENOMIC DNA]</scope>
    <source>
        <strain evidence="3">KCTC 62784</strain>
    </source>
</reference>
<proteinExistence type="predicted"/>
<keyword evidence="1" id="KW-1133">Transmembrane helix</keyword>
<dbReference type="Pfam" id="PF05656">
    <property type="entry name" value="DUF805"/>
    <property type="match status" value="1"/>
</dbReference>
<sequence>MSWYISVIRKYAVFNGRARRKEYWMFFLCNILISIALGFITGFIGGMLGIGTSISDPASIIYSLAVLIPGIAVAVRRMHDVGRSGWWILLPIVNFVFLCLDSQPNENEYGLNPKNS</sequence>
<dbReference type="PANTHER" id="PTHR34980:SF2">
    <property type="entry name" value="INNER MEMBRANE PROTEIN YHAH-RELATED"/>
    <property type="match status" value="1"/>
</dbReference>
<evidence type="ECO:0000256" key="1">
    <source>
        <dbReference type="SAM" id="Phobius"/>
    </source>
</evidence>
<keyword evidence="1" id="KW-0812">Transmembrane</keyword>
<evidence type="ECO:0000313" key="3">
    <source>
        <dbReference type="Proteomes" id="UP001595384"/>
    </source>
</evidence>
<dbReference type="InterPro" id="IPR008523">
    <property type="entry name" value="DUF805"/>
</dbReference>
<dbReference type="PANTHER" id="PTHR34980">
    <property type="entry name" value="INNER MEMBRANE PROTEIN-RELATED-RELATED"/>
    <property type="match status" value="1"/>
</dbReference>
<dbReference type="EMBL" id="JBHRSE010000019">
    <property type="protein sequence ID" value="MFC3022734.1"/>
    <property type="molecule type" value="Genomic_DNA"/>
</dbReference>
<keyword evidence="1" id="KW-0472">Membrane</keyword>
<keyword evidence="3" id="KW-1185">Reference proteome</keyword>
<feature type="transmembrane region" description="Helical" evidence="1">
    <location>
        <begin position="23"/>
        <end position="48"/>
    </location>
</feature>
<evidence type="ECO:0000313" key="2">
    <source>
        <dbReference type="EMBL" id="MFC3022734.1"/>
    </source>
</evidence>
<accession>A0ABV7C5R5</accession>
<organism evidence="2 3">
    <name type="scientific">Vibrio zhugei</name>
    <dbReference type="NCBI Taxonomy" id="2479546"/>
    <lineage>
        <taxon>Bacteria</taxon>
        <taxon>Pseudomonadati</taxon>
        <taxon>Pseudomonadota</taxon>
        <taxon>Gammaproteobacteria</taxon>
        <taxon>Vibrionales</taxon>
        <taxon>Vibrionaceae</taxon>
        <taxon>Vibrio</taxon>
    </lineage>
</organism>
<feature type="transmembrane region" description="Helical" evidence="1">
    <location>
        <begin position="60"/>
        <end position="78"/>
    </location>
</feature>
<protein>
    <submittedName>
        <fullName evidence="2">DUF805 domain-containing protein</fullName>
    </submittedName>
</protein>
<dbReference type="Proteomes" id="UP001595384">
    <property type="component" value="Unassembled WGS sequence"/>
</dbReference>
<name>A0ABV7C5R5_9VIBR</name>
<dbReference type="RefSeq" id="WP_123014574.1">
    <property type="nucleotide sequence ID" value="NZ_AP024912.1"/>
</dbReference>
<comment type="caution">
    <text evidence="2">The sequence shown here is derived from an EMBL/GenBank/DDBJ whole genome shotgun (WGS) entry which is preliminary data.</text>
</comment>